<accession>A0A9D3PQN7</accession>
<gene>
    <name evidence="2" type="ORF">MATL_G00156510</name>
</gene>
<dbReference type="AlphaFoldDB" id="A0A9D3PQN7"/>
<reference evidence="2" key="1">
    <citation type="submission" date="2021-01" db="EMBL/GenBank/DDBJ databases">
        <authorList>
            <person name="Zahm M."/>
            <person name="Roques C."/>
            <person name="Cabau C."/>
            <person name="Klopp C."/>
            <person name="Donnadieu C."/>
            <person name="Jouanno E."/>
            <person name="Lampietro C."/>
            <person name="Louis A."/>
            <person name="Herpin A."/>
            <person name="Echchiki A."/>
            <person name="Berthelot C."/>
            <person name="Parey E."/>
            <person name="Roest-Crollius H."/>
            <person name="Braasch I."/>
            <person name="Postlethwait J."/>
            <person name="Bobe J."/>
            <person name="Montfort J."/>
            <person name="Bouchez O."/>
            <person name="Begum T."/>
            <person name="Mejri S."/>
            <person name="Adams A."/>
            <person name="Chen W.-J."/>
            <person name="Guiguen Y."/>
        </authorList>
    </citation>
    <scope>NUCLEOTIDE SEQUENCE</scope>
    <source>
        <strain evidence="2">YG-15Mar2019-1</strain>
        <tissue evidence="2">Brain</tissue>
    </source>
</reference>
<dbReference type="EMBL" id="JAFDVH010000013">
    <property type="protein sequence ID" value="KAG7465719.1"/>
    <property type="molecule type" value="Genomic_DNA"/>
</dbReference>
<evidence type="ECO:0000313" key="3">
    <source>
        <dbReference type="Proteomes" id="UP001046870"/>
    </source>
</evidence>
<protein>
    <submittedName>
        <fullName evidence="2">Uncharacterized protein</fullName>
    </submittedName>
</protein>
<sequence length="87" mass="9511">MGRLPRGEGPRRGERSPHAPADASLLSRSDGADAPSLGADGTQRNWCQVALDGCELGLVHTRQEEEEDCYTRYVSGYGCISTERLQF</sequence>
<evidence type="ECO:0000256" key="1">
    <source>
        <dbReference type="SAM" id="MobiDB-lite"/>
    </source>
</evidence>
<keyword evidence="3" id="KW-1185">Reference proteome</keyword>
<comment type="caution">
    <text evidence="2">The sequence shown here is derived from an EMBL/GenBank/DDBJ whole genome shotgun (WGS) entry which is preliminary data.</text>
</comment>
<proteinExistence type="predicted"/>
<name>A0A9D3PQN7_MEGAT</name>
<dbReference type="Proteomes" id="UP001046870">
    <property type="component" value="Chromosome 13"/>
</dbReference>
<feature type="region of interest" description="Disordered" evidence="1">
    <location>
        <begin position="1"/>
        <end position="41"/>
    </location>
</feature>
<organism evidence="2 3">
    <name type="scientific">Megalops atlanticus</name>
    <name type="common">Tarpon</name>
    <name type="synonym">Clupea gigantea</name>
    <dbReference type="NCBI Taxonomy" id="7932"/>
    <lineage>
        <taxon>Eukaryota</taxon>
        <taxon>Metazoa</taxon>
        <taxon>Chordata</taxon>
        <taxon>Craniata</taxon>
        <taxon>Vertebrata</taxon>
        <taxon>Euteleostomi</taxon>
        <taxon>Actinopterygii</taxon>
        <taxon>Neopterygii</taxon>
        <taxon>Teleostei</taxon>
        <taxon>Elopiformes</taxon>
        <taxon>Megalopidae</taxon>
        <taxon>Megalops</taxon>
    </lineage>
</organism>
<evidence type="ECO:0000313" key="2">
    <source>
        <dbReference type="EMBL" id="KAG7465719.1"/>
    </source>
</evidence>
<feature type="compositionally biased region" description="Basic and acidic residues" evidence="1">
    <location>
        <begin position="1"/>
        <end position="17"/>
    </location>
</feature>